<dbReference type="InterPro" id="IPR011067">
    <property type="entry name" value="Plasmid_toxin/cell-grow_inhib"/>
</dbReference>
<dbReference type="Proteomes" id="UP000178723">
    <property type="component" value="Unassembled WGS sequence"/>
</dbReference>
<dbReference type="Gene3D" id="2.30.30.110">
    <property type="match status" value="1"/>
</dbReference>
<organism evidence="1 2">
    <name type="scientific">Candidatus Uhrbacteria bacterium RIFCSPLOWO2_02_FULL_48_12</name>
    <dbReference type="NCBI Taxonomy" id="1802407"/>
    <lineage>
        <taxon>Bacteria</taxon>
        <taxon>Candidatus Uhriibacteriota</taxon>
    </lineage>
</organism>
<protein>
    <submittedName>
        <fullName evidence="1">Uncharacterized protein</fullName>
    </submittedName>
</protein>
<sequence>MEDETLKEKILRWFSEWAKMKPTIHFAQPTEAEVYFRERQIWWTSIGQNIGSEENGKHGNFERPVIVLKKFNPQTFLAVPISTQAKEGAYRLVFINNNARFIANLSQMRVLSSKRLLRLVGTMPPADYERLQKMYHEVL</sequence>
<dbReference type="Pfam" id="PF02452">
    <property type="entry name" value="PemK_toxin"/>
    <property type="match status" value="1"/>
</dbReference>
<dbReference type="GO" id="GO:0003677">
    <property type="term" value="F:DNA binding"/>
    <property type="evidence" value="ECO:0007669"/>
    <property type="project" value="InterPro"/>
</dbReference>
<evidence type="ECO:0000313" key="2">
    <source>
        <dbReference type="Proteomes" id="UP000178723"/>
    </source>
</evidence>
<dbReference type="SUPFAM" id="SSF50118">
    <property type="entry name" value="Cell growth inhibitor/plasmid maintenance toxic component"/>
    <property type="match status" value="1"/>
</dbReference>
<evidence type="ECO:0000313" key="1">
    <source>
        <dbReference type="EMBL" id="OGL87456.1"/>
    </source>
</evidence>
<reference evidence="1 2" key="1">
    <citation type="journal article" date="2016" name="Nat. Commun.">
        <title>Thousands of microbial genomes shed light on interconnected biogeochemical processes in an aquifer system.</title>
        <authorList>
            <person name="Anantharaman K."/>
            <person name="Brown C.T."/>
            <person name="Hug L.A."/>
            <person name="Sharon I."/>
            <person name="Castelle C.J."/>
            <person name="Probst A.J."/>
            <person name="Thomas B.C."/>
            <person name="Singh A."/>
            <person name="Wilkins M.J."/>
            <person name="Karaoz U."/>
            <person name="Brodie E.L."/>
            <person name="Williams K.H."/>
            <person name="Hubbard S.S."/>
            <person name="Banfield J.F."/>
        </authorList>
    </citation>
    <scope>NUCLEOTIDE SEQUENCE [LARGE SCALE GENOMIC DNA]</scope>
</reference>
<dbReference type="InterPro" id="IPR003477">
    <property type="entry name" value="PemK-like"/>
</dbReference>
<gene>
    <name evidence="1" type="ORF">A3I40_02650</name>
</gene>
<proteinExistence type="predicted"/>
<comment type="caution">
    <text evidence="1">The sequence shown here is derived from an EMBL/GenBank/DDBJ whole genome shotgun (WGS) entry which is preliminary data.</text>
</comment>
<dbReference type="AlphaFoldDB" id="A0A1F7VAD3"/>
<dbReference type="EMBL" id="MGEP01000010">
    <property type="protein sequence ID" value="OGL87456.1"/>
    <property type="molecule type" value="Genomic_DNA"/>
</dbReference>
<name>A0A1F7VAD3_9BACT</name>
<accession>A0A1F7VAD3</accession>